<dbReference type="GeneID" id="20240331"/>
<dbReference type="OrthoDB" id="6147640at2759"/>
<dbReference type="KEGG" id="lgi:LOTGIDRAFT_166441"/>
<dbReference type="CTD" id="20240331"/>
<reference evidence="1 2" key="1">
    <citation type="journal article" date="2013" name="Nature">
        <title>Insights into bilaterian evolution from three spiralian genomes.</title>
        <authorList>
            <person name="Simakov O."/>
            <person name="Marletaz F."/>
            <person name="Cho S.J."/>
            <person name="Edsinger-Gonzales E."/>
            <person name="Havlak P."/>
            <person name="Hellsten U."/>
            <person name="Kuo D.H."/>
            <person name="Larsson T."/>
            <person name="Lv J."/>
            <person name="Arendt D."/>
            <person name="Savage R."/>
            <person name="Osoegawa K."/>
            <person name="de Jong P."/>
            <person name="Grimwood J."/>
            <person name="Chapman J.A."/>
            <person name="Shapiro H."/>
            <person name="Aerts A."/>
            <person name="Otillar R.P."/>
            <person name="Terry A.Y."/>
            <person name="Boore J.L."/>
            <person name="Grigoriev I.V."/>
            <person name="Lindberg D.R."/>
            <person name="Seaver E.C."/>
            <person name="Weisblat D.A."/>
            <person name="Putnam N.H."/>
            <person name="Rokhsar D.S."/>
        </authorList>
    </citation>
    <scope>NUCLEOTIDE SEQUENCE [LARGE SCALE GENOMIC DNA]</scope>
</reference>
<name>V4A2N3_LOTGI</name>
<keyword evidence="2" id="KW-1185">Reference proteome</keyword>
<protein>
    <submittedName>
        <fullName evidence="1">Uncharacterized protein</fullName>
    </submittedName>
</protein>
<evidence type="ECO:0000313" key="1">
    <source>
        <dbReference type="EMBL" id="ESO87561.1"/>
    </source>
</evidence>
<dbReference type="AlphaFoldDB" id="V4A2N3"/>
<dbReference type="HOGENOM" id="CLU_1316736_0_0_1"/>
<evidence type="ECO:0000313" key="2">
    <source>
        <dbReference type="Proteomes" id="UP000030746"/>
    </source>
</evidence>
<proteinExistence type="predicted"/>
<organism evidence="1 2">
    <name type="scientific">Lottia gigantea</name>
    <name type="common">Giant owl limpet</name>
    <dbReference type="NCBI Taxonomy" id="225164"/>
    <lineage>
        <taxon>Eukaryota</taxon>
        <taxon>Metazoa</taxon>
        <taxon>Spiralia</taxon>
        <taxon>Lophotrochozoa</taxon>
        <taxon>Mollusca</taxon>
        <taxon>Gastropoda</taxon>
        <taxon>Patellogastropoda</taxon>
        <taxon>Lottioidea</taxon>
        <taxon>Lottiidae</taxon>
        <taxon>Lottia</taxon>
    </lineage>
</organism>
<gene>
    <name evidence="1" type="ORF">LOTGIDRAFT_166441</name>
</gene>
<dbReference type="EMBL" id="KB202883">
    <property type="protein sequence ID" value="ESO87561.1"/>
    <property type="molecule type" value="Genomic_DNA"/>
</dbReference>
<sequence length="209" mass="24662">MEHYSRMFDKSIGTGNQNEFNVSICETGTERKSYLRVKLANLRKRHRQKKYVEQIAQQFRIDEFKTFFRVDRKTVACLQDSIVMICTERNRNNKPAIIRWYTEKSIHERILILLWYMARGDKYASIADRARALVVSFIHQFLLDKVVVWPTEQMTEMQGMYMELKSFPCVISSLGLDFLIVNLQVVIQQVAVYYKSKSKSCKECFNKSG</sequence>
<accession>V4A2N3</accession>
<dbReference type="RefSeq" id="XP_009061755.1">
    <property type="nucleotide sequence ID" value="XM_009063507.1"/>
</dbReference>
<dbReference type="Proteomes" id="UP000030746">
    <property type="component" value="Unassembled WGS sequence"/>
</dbReference>